<dbReference type="AlphaFoldDB" id="A0A935JXT5"/>
<dbReference type="Pfam" id="PF13487">
    <property type="entry name" value="HD_5"/>
    <property type="match status" value="1"/>
</dbReference>
<comment type="caution">
    <text evidence="2">The sequence shown here is derived from an EMBL/GenBank/DDBJ whole genome shotgun (WGS) entry which is preliminary data.</text>
</comment>
<dbReference type="InterPro" id="IPR037522">
    <property type="entry name" value="HD_GYP_dom"/>
</dbReference>
<sequence length="406" mass="44986">MIRKIAAKQLLPGMFVVDLHCRWLETTFWRTRFLIEDDDDVARIQSDGINEVSIDTSRGIDLPIAPATSMARLNEIERKYKTMAEIRSAAPPKVSLGEERRRAARLLPEATETVTNLIATARAGIHVDAGLLEPLVHRMIESVMRNPDALVPLARLKQMDTYATEHAVATAALIIAFGRQQGLSEPELEKLALGALVKDIGHAAIDAKLIAKTGTLSRAEYSVMQSHVEEGLAVLEATTRLPELSVAVLLEHHERFDGSGYPYRMVGENISAAGRMAAIVDSYDAMTSQRPYRPAISPSMALAQLYDERGNQFDPALVAAFVRTVGIYPVGTLVQLESGHLAVVDEIHDENTLTPVVRVIYHTTRRQYVEPVTVDLARKVGNHYGQIVRAESYERWGLSPLRWQPA</sequence>
<gene>
    <name evidence="2" type="ORF">IPJ38_13450</name>
</gene>
<evidence type="ECO:0000313" key="2">
    <source>
        <dbReference type="EMBL" id="MBK7415966.1"/>
    </source>
</evidence>
<dbReference type="InterPro" id="IPR003607">
    <property type="entry name" value="HD/PDEase_dom"/>
</dbReference>
<name>A0A935JXT5_9RHOO</name>
<reference evidence="2 3" key="1">
    <citation type="submission" date="2020-10" db="EMBL/GenBank/DDBJ databases">
        <title>Connecting structure to function with the recovery of over 1000 high-quality activated sludge metagenome-assembled genomes encoding full-length rRNA genes using long-read sequencing.</title>
        <authorList>
            <person name="Singleton C.M."/>
            <person name="Petriglieri F."/>
            <person name="Kristensen J.M."/>
            <person name="Kirkegaard R.H."/>
            <person name="Michaelsen T.Y."/>
            <person name="Andersen M.H."/>
            <person name="Karst S.M."/>
            <person name="Dueholm M.S."/>
            <person name="Nielsen P.H."/>
            <person name="Albertsen M."/>
        </authorList>
    </citation>
    <scope>NUCLEOTIDE SEQUENCE [LARGE SCALE GENOMIC DNA]</scope>
    <source>
        <strain evidence="2">EsbW_18-Q3-R4-48_BATAC.463</strain>
    </source>
</reference>
<dbReference type="Proteomes" id="UP000739411">
    <property type="component" value="Unassembled WGS sequence"/>
</dbReference>
<evidence type="ECO:0000313" key="3">
    <source>
        <dbReference type="Proteomes" id="UP000739411"/>
    </source>
</evidence>
<evidence type="ECO:0000259" key="1">
    <source>
        <dbReference type="PROSITE" id="PS51832"/>
    </source>
</evidence>
<dbReference type="Gene3D" id="1.10.3210.10">
    <property type="entry name" value="Hypothetical protein af1432"/>
    <property type="match status" value="1"/>
</dbReference>
<organism evidence="2 3">
    <name type="scientific">Candidatus Dechloromonas phosphorivorans</name>
    <dbReference type="NCBI Taxonomy" id="2899244"/>
    <lineage>
        <taxon>Bacteria</taxon>
        <taxon>Pseudomonadati</taxon>
        <taxon>Pseudomonadota</taxon>
        <taxon>Betaproteobacteria</taxon>
        <taxon>Rhodocyclales</taxon>
        <taxon>Azonexaceae</taxon>
        <taxon>Dechloromonas</taxon>
    </lineage>
</organism>
<dbReference type="PANTHER" id="PTHR43155">
    <property type="entry name" value="CYCLIC DI-GMP PHOSPHODIESTERASE PA4108-RELATED"/>
    <property type="match status" value="1"/>
</dbReference>
<protein>
    <submittedName>
        <fullName evidence="2">HD-GYP domain-containing protein</fullName>
    </submittedName>
</protein>
<proteinExistence type="predicted"/>
<dbReference type="InterPro" id="IPR021812">
    <property type="entry name" value="DUF3391"/>
</dbReference>
<dbReference type="GO" id="GO:0008081">
    <property type="term" value="F:phosphoric diester hydrolase activity"/>
    <property type="evidence" value="ECO:0007669"/>
    <property type="project" value="UniProtKB-ARBA"/>
</dbReference>
<dbReference type="PROSITE" id="PS51832">
    <property type="entry name" value="HD_GYP"/>
    <property type="match status" value="1"/>
</dbReference>
<dbReference type="CDD" id="cd00077">
    <property type="entry name" value="HDc"/>
    <property type="match status" value="1"/>
</dbReference>
<dbReference type="Pfam" id="PF11871">
    <property type="entry name" value="DUF3391"/>
    <property type="match status" value="1"/>
</dbReference>
<accession>A0A935JXT5</accession>
<dbReference type="SUPFAM" id="SSF109604">
    <property type="entry name" value="HD-domain/PDEase-like"/>
    <property type="match status" value="1"/>
</dbReference>
<dbReference type="EMBL" id="JADJMS010000028">
    <property type="protein sequence ID" value="MBK7415966.1"/>
    <property type="molecule type" value="Genomic_DNA"/>
</dbReference>
<feature type="domain" description="HD-GYP" evidence="1">
    <location>
        <begin position="139"/>
        <end position="337"/>
    </location>
</feature>
<dbReference type="PANTHER" id="PTHR43155:SF2">
    <property type="entry name" value="CYCLIC DI-GMP PHOSPHODIESTERASE PA4108"/>
    <property type="match status" value="1"/>
</dbReference>